<dbReference type="InterPro" id="IPR023299">
    <property type="entry name" value="ATPase_P-typ_cyto_dom_N"/>
</dbReference>
<keyword evidence="2" id="KW-0472">Membrane</keyword>
<dbReference type="InterPro" id="IPR023214">
    <property type="entry name" value="HAD_sf"/>
</dbReference>
<dbReference type="SUPFAM" id="SSF81665">
    <property type="entry name" value="Calcium ATPase, transmembrane domain M"/>
    <property type="match status" value="1"/>
</dbReference>
<dbReference type="SUPFAM" id="SSF81653">
    <property type="entry name" value="Calcium ATPase, transduction domain A"/>
    <property type="match status" value="1"/>
</dbReference>
<gene>
    <name evidence="4" type="ORF">F0562_008200</name>
</gene>
<keyword evidence="2" id="KW-0812">Transmembrane</keyword>
<dbReference type="Gene3D" id="2.70.150.10">
    <property type="entry name" value="Calcium-transporting ATPase, cytoplasmic transduction domain A"/>
    <property type="match status" value="1"/>
</dbReference>
<proteinExistence type="predicted"/>
<dbReference type="SUPFAM" id="SSF81660">
    <property type="entry name" value="Metal cation-transporting ATPase, ATP-binding domain N"/>
    <property type="match status" value="1"/>
</dbReference>
<evidence type="ECO:0000256" key="2">
    <source>
        <dbReference type="SAM" id="Phobius"/>
    </source>
</evidence>
<dbReference type="GO" id="GO:0005388">
    <property type="term" value="F:P-type calcium transporter activity"/>
    <property type="evidence" value="ECO:0007669"/>
    <property type="project" value="TreeGrafter"/>
</dbReference>
<sequence length="625" mass="69057">MSQTNTSDRETGFPISTPTSSERYKRLWKLSICVGVFVTLNRSSPSVACLPPISTRNSSPQPEVKIDIDIDVAFDGEEEVDCNGCDAVKEQPRPPVPNTVDQIVEEKDSRIIISLNTSSPSDAPLPSTSSGSSSQADVLINIYTPLDNVDCNELQQLHRNTVDQIVKERDLNALTDFGGTERVISIFGSHLETGLSAGPSDPTASHTTNPAKHFFRFFLKACRSFTIFFLVVSAGLSLFTEILQEGSKYGWHDGAIILMVVFLLVTLPSVSNFLRARKLEKEMLMRDNRLEVEIRRNGESQFVSISNIVQGDIVCLKEGNRVPGDGLYVEGDGLVVDEVLDSNIDRHHNPFLLSGSKVIEGNGHMIVTSVNTTPIGESMSMVNDVLNHKPTLLQTLIEEPNEKHHDNKELPEIKGKVRMEEVMKIFERALLKPRGLLSFLATYLPAVVLGFQHGVSLAITDSLSYWNAKALSDDANPQNLSACGTMGFVTVICIDVSGGLTCSQMEVGKFFIGEKETNIHGEDCETSQIVPEALLRGIGISVLLPDNLKGPTDDLLNSWVQSKWGQSMDLWKENFVIVRQRSFNKKGRGVLIRKNGNEDDETIMHLHWKGSANTILGMCSHYHYS</sequence>
<dbReference type="Gene3D" id="3.40.50.1000">
    <property type="entry name" value="HAD superfamily/HAD-like"/>
    <property type="match status" value="1"/>
</dbReference>
<dbReference type="PANTHER" id="PTHR24093">
    <property type="entry name" value="CATION TRANSPORTING ATPASE"/>
    <property type="match status" value="1"/>
</dbReference>
<dbReference type="InterPro" id="IPR023298">
    <property type="entry name" value="ATPase_P-typ_TM_dom_sf"/>
</dbReference>
<dbReference type="Pfam" id="PF00122">
    <property type="entry name" value="E1-E2_ATPase"/>
    <property type="match status" value="1"/>
</dbReference>
<feature type="transmembrane region" description="Helical" evidence="2">
    <location>
        <begin position="479"/>
        <end position="500"/>
    </location>
</feature>
<dbReference type="EMBL" id="CM018046">
    <property type="protein sequence ID" value="KAA8526597.1"/>
    <property type="molecule type" value="Genomic_DNA"/>
</dbReference>
<evidence type="ECO:0000256" key="1">
    <source>
        <dbReference type="ARBA" id="ARBA00022842"/>
    </source>
</evidence>
<evidence type="ECO:0000313" key="4">
    <source>
        <dbReference type="EMBL" id="KAA8526597.1"/>
    </source>
</evidence>
<feature type="domain" description="P-type ATPase A" evidence="3">
    <location>
        <begin position="291"/>
        <end position="371"/>
    </location>
</feature>
<dbReference type="Proteomes" id="UP000325577">
    <property type="component" value="Linkage Group LG3"/>
</dbReference>
<dbReference type="Gene3D" id="1.20.1110.10">
    <property type="entry name" value="Calcium-transporting ATPase, transmembrane domain"/>
    <property type="match status" value="1"/>
</dbReference>
<accession>A0A5J5AAW7</accession>
<name>A0A5J5AAW7_9ASTE</name>
<evidence type="ECO:0000313" key="5">
    <source>
        <dbReference type="Proteomes" id="UP000325577"/>
    </source>
</evidence>
<feature type="transmembrane region" description="Helical" evidence="2">
    <location>
        <begin position="225"/>
        <end position="243"/>
    </location>
</feature>
<dbReference type="Gene3D" id="3.40.1110.10">
    <property type="entry name" value="Calcium-transporting ATPase, cytoplasmic domain N"/>
    <property type="match status" value="1"/>
</dbReference>
<dbReference type="GO" id="GO:0005886">
    <property type="term" value="C:plasma membrane"/>
    <property type="evidence" value="ECO:0007669"/>
    <property type="project" value="TreeGrafter"/>
</dbReference>
<keyword evidence="1" id="KW-0460">Magnesium</keyword>
<reference evidence="4 5" key="1">
    <citation type="submission" date="2019-09" db="EMBL/GenBank/DDBJ databases">
        <title>A chromosome-level genome assembly of the Chinese tupelo Nyssa sinensis.</title>
        <authorList>
            <person name="Yang X."/>
            <person name="Kang M."/>
            <person name="Yang Y."/>
            <person name="Xiong H."/>
            <person name="Wang M."/>
            <person name="Zhang Z."/>
            <person name="Wang Z."/>
            <person name="Wu H."/>
            <person name="Ma T."/>
            <person name="Liu J."/>
            <person name="Xi Z."/>
        </authorList>
    </citation>
    <scope>NUCLEOTIDE SEQUENCE [LARGE SCALE GENOMIC DNA]</scope>
    <source>
        <strain evidence="4">J267</strain>
        <tissue evidence="4">Leaf</tissue>
    </source>
</reference>
<dbReference type="PANTHER" id="PTHR24093:SF454">
    <property type="entry name" value="CATION-TRANSPORTING P-TYPE ATPASE C-TERMINAL DOMAIN-CONTAINING PROTEIN"/>
    <property type="match status" value="1"/>
</dbReference>
<dbReference type="OrthoDB" id="116380at2759"/>
<evidence type="ECO:0000259" key="3">
    <source>
        <dbReference type="Pfam" id="PF00122"/>
    </source>
</evidence>
<dbReference type="AlphaFoldDB" id="A0A5J5AAW7"/>
<feature type="transmembrane region" description="Helical" evidence="2">
    <location>
        <begin position="255"/>
        <end position="276"/>
    </location>
</feature>
<keyword evidence="2" id="KW-1133">Transmembrane helix</keyword>
<dbReference type="InterPro" id="IPR059000">
    <property type="entry name" value="ATPase_P-type_domA"/>
</dbReference>
<feature type="transmembrane region" description="Helical" evidence="2">
    <location>
        <begin position="436"/>
        <end position="459"/>
    </location>
</feature>
<keyword evidence="5" id="KW-1185">Reference proteome</keyword>
<dbReference type="GO" id="GO:0000166">
    <property type="term" value="F:nucleotide binding"/>
    <property type="evidence" value="ECO:0007669"/>
    <property type="project" value="InterPro"/>
</dbReference>
<organism evidence="4 5">
    <name type="scientific">Nyssa sinensis</name>
    <dbReference type="NCBI Taxonomy" id="561372"/>
    <lineage>
        <taxon>Eukaryota</taxon>
        <taxon>Viridiplantae</taxon>
        <taxon>Streptophyta</taxon>
        <taxon>Embryophyta</taxon>
        <taxon>Tracheophyta</taxon>
        <taxon>Spermatophyta</taxon>
        <taxon>Magnoliopsida</taxon>
        <taxon>eudicotyledons</taxon>
        <taxon>Gunneridae</taxon>
        <taxon>Pentapetalae</taxon>
        <taxon>asterids</taxon>
        <taxon>Cornales</taxon>
        <taxon>Nyssaceae</taxon>
        <taxon>Nyssa</taxon>
    </lineage>
</organism>
<dbReference type="InterPro" id="IPR008250">
    <property type="entry name" value="ATPase_P-typ_transduc_dom_A_sf"/>
</dbReference>
<protein>
    <recommendedName>
        <fullName evidence="3">P-type ATPase A domain-containing protein</fullName>
    </recommendedName>
</protein>